<dbReference type="EMBL" id="FRDL01000003">
    <property type="protein sequence ID" value="SHN60423.1"/>
    <property type="molecule type" value="Genomic_DNA"/>
</dbReference>
<feature type="transmembrane region" description="Helical" evidence="2">
    <location>
        <begin position="138"/>
        <end position="159"/>
    </location>
</feature>
<evidence type="ECO:0000256" key="2">
    <source>
        <dbReference type="SAM" id="Phobius"/>
    </source>
</evidence>
<keyword evidence="2" id="KW-0472">Membrane</keyword>
<gene>
    <name evidence="3" type="ORF">SAMN05216200_10370</name>
</gene>
<proteinExistence type="predicted"/>
<protein>
    <submittedName>
        <fullName evidence="3">Uncharacterized protein</fullName>
    </submittedName>
</protein>
<accession>A0A1M7SPH5</accession>
<dbReference type="Proteomes" id="UP000184066">
    <property type="component" value="Unassembled WGS sequence"/>
</dbReference>
<reference evidence="3 4" key="1">
    <citation type="submission" date="2016-12" db="EMBL/GenBank/DDBJ databases">
        <authorList>
            <person name="Song W.-J."/>
            <person name="Kurnit D.M."/>
        </authorList>
    </citation>
    <scope>NUCLEOTIDE SEQUENCE [LARGE SCALE GENOMIC DNA]</scope>
    <source>
        <strain evidence="3 4">CGMCC 1.10808</strain>
    </source>
</reference>
<name>A0A1M7SPH5_9RHOB</name>
<dbReference type="STRING" id="1189325.SAMN04488119_10169"/>
<evidence type="ECO:0000256" key="1">
    <source>
        <dbReference type="SAM" id="MobiDB-lite"/>
    </source>
</evidence>
<sequence>MNIFAADPALDRSPAQGGEARRATPAPNPPGRAKAPRARPAPETADALAARIARLLSEGPAAVARRRDLVDLHRHLTAQLEGLRPPPPSDDGDALAQAAARIEAALDRLEGLVDVALPALAEQAARDAARRRRGRKPVLAAAAVAALAAGAGWAAGALLF</sequence>
<dbReference type="AlphaFoldDB" id="A0A1M7SPH5"/>
<keyword evidence="2" id="KW-0812">Transmembrane</keyword>
<feature type="region of interest" description="Disordered" evidence="1">
    <location>
        <begin position="1"/>
        <end position="45"/>
    </location>
</feature>
<keyword evidence="4" id="KW-1185">Reference proteome</keyword>
<organism evidence="3 4">
    <name type="scientific">Oceanicella actignis</name>
    <dbReference type="NCBI Taxonomy" id="1189325"/>
    <lineage>
        <taxon>Bacteria</taxon>
        <taxon>Pseudomonadati</taxon>
        <taxon>Pseudomonadota</taxon>
        <taxon>Alphaproteobacteria</taxon>
        <taxon>Rhodobacterales</taxon>
        <taxon>Paracoccaceae</taxon>
        <taxon>Oceanicella</taxon>
    </lineage>
</organism>
<evidence type="ECO:0000313" key="3">
    <source>
        <dbReference type="EMBL" id="SHN60423.1"/>
    </source>
</evidence>
<dbReference type="RefSeq" id="WP_072746670.1">
    <property type="nucleotide sequence ID" value="NZ_FOHL01000001.1"/>
</dbReference>
<evidence type="ECO:0000313" key="4">
    <source>
        <dbReference type="Proteomes" id="UP000184066"/>
    </source>
</evidence>
<keyword evidence="2" id="KW-1133">Transmembrane helix</keyword>